<keyword evidence="2" id="KW-0456">Lyase</keyword>
<evidence type="ECO:0000256" key="1">
    <source>
        <dbReference type="ARBA" id="ARBA00022723"/>
    </source>
</evidence>
<organism evidence="4 5">
    <name type="scientific">Yersinia intermedia</name>
    <dbReference type="NCBI Taxonomy" id="631"/>
    <lineage>
        <taxon>Bacteria</taxon>
        <taxon>Pseudomonadati</taxon>
        <taxon>Pseudomonadota</taxon>
        <taxon>Gammaproteobacteria</taxon>
        <taxon>Enterobacterales</taxon>
        <taxon>Yersiniaceae</taxon>
        <taxon>Yersinia</taxon>
    </lineage>
</organism>
<dbReference type="EMBL" id="CWJI01000006">
    <property type="protein sequence ID" value="CRY55547.1"/>
    <property type="molecule type" value="Genomic_DNA"/>
</dbReference>
<gene>
    <name evidence="4" type="ORF">ERS008476_02544</name>
</gene>
<name>A0A0H5LXD2_YERIN</name>
<dbReference type="Pfam" id="PF00596">
    <property type="entry name" value="Aldolase_II"/>
    <property type="match status" value="1"/>
</dbReference>
<keyword evidence="1" id="KW-0479">Metal-binding</keyword>
<accession>A0A0H5LXD2</accession>
<reference evidence="5" key="1">
    <citation type="submission" date="2015-03" db="EMBL/GenBank/DDBJ databases">
        <authorList>
            <consortium name="Pathogen Informatics"/>
        </authorList>
    </citation>
    <scope>NUCLEOTIDE SEQUENCE [LARGE SCALE GENOMIC DNA]</scope>
    <source>
        <strain evidence="5">R148</strain>
    </source>
</reference>
<dbReference type="RefSeq" id="WP_053009718.1">
    <property type="nucleotide sequence ID" value="NZ_CWJI01000006.1"/>
</dbReference>
<dbReference type="GO" id="GO:0019323">
    <property type="term" value="P:pentose catabolic process"/>
    <property type="evidence" value="ECO:0007669"/>
    <property type="project" value="TreeGrafter"/>
</dbReference>
<dbReference type="PANTHER" id="PTHR22789">
    <property type="entry name" value="FUCULOSE PHOSPHATE ALDOLASE"/>
    <property type="match status" value="1"/>
</dbReference>
<sequence length="340" mass="38216">MHEMTDNLKNSVMAYCAKIGADPLLIQGAGGNVSWKENGTLWVKASGTWLAEALEKDIFVPVDLILMNKALDERDFTVLPIVSDDSKLRPSIETQLHALMPHKIVVHVHSVVALAHLVCDGWQENFQVLLDGAIPWTAVGYKKPGAELAEAVYSALERKKEAKVVFLENHGVVIGGENIDDIQETISILTNSLSSTLREPTNSLVKAIYLDDNLQYTPIPDSKLHTLATNVDFYSHLQTCWALYPDHIVFLGDSPNVYESIDQFYEYSSVNTDLPELIFIRDAGVFIKDSFNRAKLAQLRCYYDVISRINEFSKINVLTQSQIGDLLNWDAEKYRMRIAN</sequence>
<dbReference type="AlphaFoldDB" id="A0A0H5LXD2"/>
<evidence type="ECO:0000313" key="5">
    <source>
        <dbReference type="Proteomes" id="UP000043316"/>
    </source>
</evidence>
<dbReference type="SUPFAM" id="SSF53639">
    <property type="entry name" value="AraD/HMP-PK domain-like"/>
    <property type="match status" value="1"/>
</dbReference>
<dbReference type="InterPro" id="IPR001303">
    <property type="entry name" value="Aldolase_II/adducin_N"/>
</dbReference>
<dbReference type="InterPro" id="IPR036409">
    <property type="entry name" value="Aldolase_II/adducin_N_sf"/>
</dbReference>
<evidence type="ECO:0000259" key="3">
    <source>
        <dbReference type="SMART" id="SM01007"/>
    </source>
</evidence>
<protein>
    <submittedName>
        <fullName evidence="4">Short chain dehydrogenase</fullName>
    </submittedName>
</protein>
<dbReference type="Gene3D" id="3.40.225.10">
    <property type="entry name" value="Class II aldolase/adducin N-terminal domain"/>
    <property type="match status" value="1"/>
</dbReference>
<dbReference type="InterPro" id="IPR050197">
    <property type="entry name" value="Aldolase_class_II_sugar_metab"/>
</dbReference>
<dbReference type="PANTHER" id="PTHR22789:SF0">
    <property type="entry name" value="3-OXO-TETRONATE 4-PHOSPHATE DECARBOXYLASE-RELATED"/>
    <property type="match status" value="1"/>
</dbReference>
<evidence type="ECO:0000313" key="4">
    <source>
        <dbReference type="EMBL" id="CRY55547.1"/>
    </source>
</evidence>
<proteinExistence type="predicted"/>
<feature type="domain" description="Class II aldolase/adducin N-terminal" evidence="3">
    <location>
        <begin position="11"/>
        <end position="197"/>
    </location>
</feature>
<dbReference type="SMART" id="SM01007">
    <property type="entry name" value="Aldolase_II"/>
    <property type="match status" value="1"/>
</dbReference>
<dbReference type="GO" id="GO:0046872">
    <property type="term" value="F:metal ion binding"/>
    <property type="evidence" value="ECO:0007669"/>
    <property type="project" value="UniProtKB-KW"/>
</dbReference>
<evidence type="ECO:0000256" key="2">
    <source>
        <dbReference type="ARBA" id="ARBA00023239"/>
    </source>
</evidence>
<dbReference type="GO" id="GO:0005829">
    <property type="term" value="C:cytosol"/>
    <property type="evidence" value="ECO:0007669"/>
    <property type="project" value="TreeGrafter"/>
</dbReference>
<dbReference type="GO" id="GO:0016832">
    <property type="term" value="F:aldehyde-lyase activity"/>
    <property type="evidence" value="ECO:0007669"/>
    <property type="project" value="TreeGrafter"/>
</dbReference>
<dbReference type="Proteomes" id="UP000043316">
    <property type="component" value="Unassembled WGS sequence"/>
</dbReference>